<reference evidence="4" key="1">
    <citation type="submission" date="2011-04" db="EMBL/GenBank/DDBJ databases">
        <title>Genome sequence of Solibacillus silvestris StLB046.</title>
        <authorList>
            <person name="Morohoshi T."/>
            <person name="Someya N."/>
            <person name="Ikeda T."/>
        </authorList>
    </citation>
    <scope>NUCLEOTIDE SEQUENCE [LARGE SCALE GENOMIC DNA]</scope>
    <source>
        <strain evidence="4">StLB046</strain>
    </source>
</reference>
<dbReference type="InterPro" id="IPR013762">
    <property type="entry name" value="Integrase-like_cat_sf"/>
</dbReference>
<dbReference type="EMBL" id="AP012157">
    <property type="protein sequence ID" value="BAK15697.1"/>
    <property type="molecule type" value="Genomic_DNA"/>
</dbReference>
<sequence length="359" mass="41648">MNRAFKGVEYIRKGRSKNTLEFEVKLIIKNFSHIGSSKKEARENSTKAIHSYKQQKKVLTAALDFIRFAKEKHQIKTLENLNNSIYKSYIGEQSKKGLKNGSIVDLETCLQLFQFALTRNYKNRGKTKPIFFYGRLVKKEKSTVVDRSISYEDYILIRDTVSKRVSLAVFLMFEFGLRLKEVSNIKVKHFDLKNNQIYIPAGEGAGVTKGGRYRVIPLESDKDIKLILNIADKAENDKVIEISYETIRKSVRNAYNKARISSCDKGCHRFRHSFARNRFKMYLSRINEPINHINDLLTKLDFEMKNSNSRYFYCKEGGLIQIVQLANKVLDELGHTKSEPLEKSIRRDLYLVYLAGTKL</sequence>
<evidence type="ECO:0000313" key="4">
    <source>
        <dbReference type="Proteomes" id="UP000006691"/>
    </source>
</evidence>
<keyword evidence="4" id="KW-1185">Reference proteome</keyword>
<dbReference type="STRING" id="1002809.SSIL_1274"/>
<proteinExistence type="predicted"/>
<dbReference type="PATRIC" id="fig|1002809.3.peg.1286"/>
<dbReference type="Pfam" id="PF00589">
    <property type="entry name" value="Phage_integrase"/>
    <property type="match status" value="1"/>
</dbReference>
<evidence type="ECO:0000259" key="2">
    <source>
        <dbReference type="PROSITE" id="PS51898"/>
    </source>
</evidence>
<dbReference type="Gene3D" id="1.10.443.10">
    <property type="entry name" value="Intergrase catalytic core"/>
    <property type="match status" value="1"/>
</dbReference>
<name>F2FA31_SOLSS</name>
<protein>
    <submittedName>
        <fullName evidence="3">Site-specific recombinase XerC</fullName>
    </submittedName>
</protein>
<feature type="domain" description="Tyr recombinase" evidence="2">
    <location>
        <begin position="144"/>
        <end position="324"/>
    </location>
</feature>
<dbReference type="eggNOG" id="COG0582">
    <property type="taxonomic scope" value="Bacteria"/>
</dbReference>
<dbReference type="AlphaFoldDB" id="F2FA31"/>
<gene>
    <name evidence="3" type="ordered locus">SSIL_1274</name>
</gene>
<organism evidence="3 4">
    <name type="scientific">Solibacillus silvestris (strain StLB046)</name>
    <name type="common">Bacillus silvestris</name>
    <dbReference type="NCBI Taxonomy" id="1002809"/>
    <lineage>
        <taxon>Bacteria</taxon>
        <taxon>Bacillati</taxon>
        <taxon>Bacillota</taxon>
        <taxon>Bacilli</taxon>
        <taxon>Bacillales</taxon>
        <taxon>Caryophanaceae</taxon>
        <taxon>Solibacillus</taxon>
    </lineage>
</organism>
<dbReference type="SUPFAM" id="SSF56349">
    <property type="entry name" value="DNA breaking-rejoining enzymes"/>
    <property type="match status" value="1"/>
</dbReference>
<dbReference type="InterPro" id="IPR002104">
    <property type="entry name" value="Integrase_catalytic"/>
</dbReference>
<dbReference type="KEGG" id="siv:SSIL_1274"/>
<dbReference type="Proteomes" id="UP000006691">
    <property type="component" value="Chromosome"/>
</dbReference>
<reference evidence="3 4" key="2">
    <citation type="journal article" date="2012" name="J. Biosci. Bioeng.">
        <title>Complete genome sequence and characterization of the N-acylhomoserine lactone-degrading gene of the potato leaf-associated Solibacillus silvestris.</title>
        <authorList>
            <person name="Morohoshi T."/>
            <person name="Tominaga Y."/>
            <person name="Someya N."/>
            <person name="Ikeda T."/>
        </authorList>
    </citation>
    <scope>NUCLEOTIDE SEQUENCE [LARGE SCALE GENOMIC DNA]</scope>
    <source>
        <strain evidence="3 4">StLB046</strain>
    </source>
</reference>
<dbReference type="CDD" id="cd00397">
    <property type="entry name" value="DNA_BRE_C"/>
    <property type="match status" value="1"/>
</dbReference>
<dbReference type="GO" id="GO:0006310">
    <property type="term" value="P:DNA recombination"/>
    <property type="evidence" value="ECO:0007669"/>
    <property type="project" value="UniProtKB-KW"/>
</dbReference>
<dbReference type="GO" id="GO:0015074">
    <property type="term" value="P:DNA integration"/>
    <property type="evidence" value="ECO:0007669"/>
    <property type="project" value="InterPro"/>
</dbReference>
<evidence type="ECO:0000313" key="3">
    <source>
        <dbReference type="EMBL" id="BAK15697.1"/>
    </source>
</evidence>
<dbReference type="HOGENOM" id="CLU_813543_0_0_9"/>
<dbReference type="PROSITE" id="PS51898">
    <property type="entry name" value="TYR_RECOMBINASE"/>
    <property type="match status" value="1"/>
</dbReference>
<evidence type="ECO:0000256" key="1">
    <source>
        <dbReference type="ARBA" id="ARBA00023172"/>
    </source>
</evidence>
<accession>F2FA31</accession>
<dbReference type="GO" id="GO:0003677">
    <property type="term" value="F:DNA binding"/>
    <property type="evidence" value="ECO:0007669"/>
    <property type="project" value="InterPro"/>
</dbReference>
<dbReference type="InterPro" id="IPR011010">
    <property type="entry name" value="DNA_brk_join_enz"/>
</dbReference>
<keyword evidence="1" id="KW-0233">DNA recombination</keyword>